<evidence type="ECO:0000256" key="3">
    <source>
        <dbReference type="ARBA" id="ARBA00023015"/>
    </source>
</evidence>
<organism evidence="10 11">
    <name type="scientific">Micromonospora sonneratiae</name>
    <dbReference type="NCBI Taxonomy" id="1184706"/>
    <lineage>
        <taxon>Bacteria</taxon>
        <taxon>Bacillati</taxon>
        <taxon>Actinomycetota</taxon>
        <taxon>Actinomycetes</taxon>
        <taxon>Micromonosporales</taxon>
        <taxon>Micromonosporaceae</taxon>
        <taxon>Micromonospora</taxon>
    </lineage>
</organism>
<gene>
    <name evidence="10" type="primary">sigJ</name>
    <name evidence="10" type="ORF">ACFQ4H_20400</name>
</gene>
<dbReference type="EMBL" id="JBHTMP010000032">
    <property type="protein sequence ID" value="MFD1323454.1"/>
    <property type="molecule type" value="Genomic_DNA"/>
</dbReference>
<evidence type="ECO:0000259" key="7">
    <source>
        <dbReference type="Pfam" id="PF04542"/>
    </source>
</evidence>
<comment type="subunit">
    <text evidence="2">Interacts transiently with the RNA polymerase catalytic core formed by RpoA, RpoB, RpoC and RpoZ (2 alpha, 1 beta, 1 beta' and 1 omega subunit) to form the RNA polymerase holoenzyme that can initiate transcription.</text>
</comment>
<dbReference type="Proteomes" id="UP001597260">
    <property type="component" value="Unassembled WGS sequence"/>
</dbReference>
<accession>A0ABW3YG49</accession>
<reference evidence="11" key="1">
    <citation type="journal article" date="2019" name="Int. J. Syst. Evol. Microbiol.">
        <title>The Global Catalogue of Microorganisms (GCM) 10K type strain sequencing project: providing services to taxonomists for standard genome sequencing and annotation.</title>
        <authorList>
            <consortium name="The Broad Institute Genomics Platform"/>
            <consortium name="The Broad Institute Genome Sequencing Center for Infectious Disease"/>
            <person name="Wu L."/>
            <person name="Ma J."/>
        </authorList>
    </citation>
    <scope>NUCLEOTIDE SEQUENCE [LARGE SCALE GENOMIC DNA]</scope>
    <source>
        <strain evidence="11">JCM 31037</strain>
    </source>
</reference>
<feature type="domain" description="SnoaL-like" evidence="9">
    <location>
        <begin position="188"/>
        <end position="291"/>
    </location>
</feature>
<dbReference type="InterPro" id="IPR007627">
    <property type="entry name" value="RNA_pol_sigma70_r2"/>
</dbReference>
<evidence type="ECO:0000256" key="1">
    <source>
        <dbReference type="ARBA" id="ARBA00010641"/>
    </source>
</evidence>
<dbReference type="Gene3D" id="1.10.1740.10">
    <property type="match status" value="1"/>
</dbReference>
<dbReference type="PANTHER" id="PTHR30173:SF36">
    <property type="entry name" value="ECF RNA POLYMERASE SIGMA FACTOR SIGJ"/>
    <property type="match status" value="1"/>
</dbReference>
<feature type="domain" description="RNA polymerase sigma factor 70 region 4 type 2" evidence="8">
    <location>
        <begin position="116"/>
        <end position="165"/>
    </location>
</feature>
<feature type="region of interest" description="Disordered" evidence="6">
    <location>
        <begin position="300"/>
        <end position="320"/>
    </location>
</feature>
<dbReference type="InterPro" id="IPR013324">
    <property type="entry name" value="RNA_pol_sigma_r3/r4-like"/>
</dbReference>
<dbReference type="Gene3D" id="1.10.10.10">
    <property type="entry name" value="Winged helix-like DNA-binding domain superfamily/Winged helix DNA-binding domain"/>
    <property type="match status" value="1"/>
</dbReference>
<evidence type="ECO:0000313" key="11">
    <source>
        <dbReference type="Proteomes" id="UP001597260"/>
    </source>
</evidence>
<dbReference type="InterPro" id="IPR036388">
    <property type="entry name" value="WH-like_DNA-bd_sf"/>
</dbReference>
<feature type="domain" description="RNA polymerase sigma-70 region 2" evidence="7">
    <location>
        <begin position="7"/>
        <end position="70"/>
    </location>
</feature>
<keyword evidence="11" id="KW-1185">Reference proteome</keyword>
<dbReference type="SUPFAM" id="SSF88659">
    <property type="entry name" value="Sigma3 and sigma4 domains of RNA polymerase sigma factors"/>
    <property type="match status" value="1"/>
</dbReference>
<evidence type="ECO:0000256" key="2">
    <source>
        <dbReference type="ARBA" id="ARBA00011344"/>
    </source>
</evidence>
<dbReference type="InterPro" id="IPR037401">
    <property type="entry name" value="SnoaL-like"/>
</dbReference>
<name>A0ABW3YG49_9ACTN</name>
<evidence type="ECO:0000313" key="10">
    <source>
        <dbReference type="EMBL" id="MFD1323454.1"/>
    </source>
</evidence>
<keyword evidence="5" id="KW-0804">Transcription</keyword>
<dbReference type="Pfam" id="PF12680">
    <property type="entry name" value="SnoaL_2"/>
    <property type="match status" value="1"/>
</dbReference>
<evidence type="ECO:0000259" key="9">
    <source>
        <dbReference type="Pfam" id="PF12680"/>
    </source>
</evidence>
<evidence type="ECO:0000256" key="5">
    <source>
        <dbReference type="ARBA" id="ARBA00023163"/>
    </source>
</evidence>
<keyword evidence="3" id="KW-0805">Transcription regulation</keyword>
<dbReference type="NCBIfam" id="TIGR02937">
    <property type="entry name" value="sigma70-ECF"/>
    <property type="match status" value="1"/>
</dbReference>
<dbReference type="Pfam" id="PF04542">
    <property type="entry name" value="Sigma70_r2"/>
    <property type="match status" value="1"/>
</dbReference>
<dbReference type="InterPro" id="IPR052704">
    <property type="entry name" value="ECF_Sigma-70_Domain"/>
</dbReference>
<dbReference type="PANTHER" id="PTHR30173">
    <property type="entry name" value="SIGMA 19 FACTOR"/>
    <property type="match status" value="1"/>
</dbReference>
<sequence>MDLTSEFEQHRPYLMAVAYRMLGSRTEAEDAVQEAWLRYEAADRTGIEELRAWLTTVTGRICLDVLRSARMRREAYVGPWLPEPVVSRLPAGVGAVAGFAADPADQAVRRDEVSYALLVVMERLTPEQRVAFVLHDVFTVPFPEIAGLLGISEVAARQLASRARRVVAAEGGSARQRPDATEQRQVIDAFVRAVEAGDLDALLAVLAPGATATGDGGGVVAAGRRTIVGADKVARFLVGLFRRLVEKGGSMRVEPVLVNGDPGLLVETGDPADPVLRFTMAFAIEDGRIAHIYDQLNPEKLTGLPRSQPGGTGLRSSARS</sequence>
<dbReference type="InterPro" id="IPR032710">
    <property type="entry name" value="NTF2-like_dom_sf"/>
</dbReference>
<evidence type="ECO:0000259" key="8">
    <source>
        <dbReference type="Pfam" id="PF08281"/>
    </source>
</evidence>
<dbReference type="Gene3D" id="3.10.450.50">
    <property type="match status" value="1"/>
</dbReference>
<dbReference type="InterPro" id="IPR013249">
    <property type="entry name" value="RNA_pol_sigma70_r4_t2"/>
</dbReference>
<dbReference type="InterPro" id="IPR013325">
    <property type="entry name" value="RNA_pol_sigma_r2"/>
</dbReference>
<protein>
    <submittedName>
        <fullName evidence="10">RNA polymerase sigma factor SigJ</fullName>
    </submittedName>
</protein>
<dbReference type="InterPro" id="IPR014284">
    <property type="entry name" value="RNA_pol_sigma-70_dom"/>
</dbReference>
<dbReference type="SUPFAM" id="SSF88946">
    <property type="entry name" value="Sigma2 domain of RNA polymerase sigma factors"/>
    <property type="match status" value="1"/>
</dbReference>
<comment type="caution">
    <text evidence="10">The sequence shown here is derived from an EMBL/GenBank/DDBJ whole genome shotgun (WGS) entry which is preliminary data.</text>
</comment>
<evidence type="ECO:0000256" key="4">
    <source>
        <dbReference type="ARBA" id="ARBA00023082"/>
    </source>
</evidence>
<dbReference type="NCBIfam" id="NF007214">
    <property type="entry name" value="PRK09636.1"/>
    <property type="match status" value="1"/>
</dbReference>
<evidence type="ECO:0000256" key="6">
    <source>
        <dbReference type="SAM" id="MobiDB-lite"/>
    </source>
</evidence>
<dbReference type="RefSeq" id="WP_377572653.1">
    <property type="nucleotide sequence ID" value="NZ_JBHTMP010000032.1"/>
</dbReference>
<keyword evidence="4" id="KW-0731">Sigma factor</keyword>
<comment type="similarity">
    <text evidence="1">Belongs to the sigma-70 factor family. ECF subfamily.</text>
</comment>
<dbReference type="SUPFAM" id="SSF54427">
    <property type="entry name" value="NTF2-like"/>
    <property type="match status" value="1"/>
</dbReference>
<dbReference type="Pfam" id="PF08281">
    <property type="entry name" value="Sigma70_r4_2"/>
    <property type="match status" value="1"/>
</dbReference>
<proteinExistence type="inferred from homology"/>